<feature type="transmembrane region" description="Helical" evidence="1">
    <location>
        <begin position="72"/>
        <end position="89"/>
    </location>
</feature>
<dbReference type="EMBL" id="JBBYHY010000001">
    <property type="protein sequence ID" value="MEL3952507.1"/>
    <property type="molecule type" value="Genomic_DNA"/>
</dbReference>
<keyword evidence="1" id="KW-1133">Transmembrane helix</keyword>
<dbReference type="Proteomes" id="UP001455088">
    <property type="component" value="Unassembled WGS sequence"/>
</dbReference>
<evidence type="ECO:0000313" key="3">
    <source>
        <dbReference type="Proteomes" id="UP001455088"/>
    </source>
</evidence>
<keyword evidence="1" id="KW-0812">Transmembrane</keyword>
<name>A0ABU9JI53_9GAMM</name>
<accession>A0ABU9JI53</accession>
<reference evidence="2 3" key="1">
    <citation type="submission" date="2024-04" db="EMBL/GenBank/DDBJ databases">
        <title>Bacterial endophytes with biocontrol capabilities against important plant pathogens.</title>
        <authorList>
            <person name="Alayande K.A."/>
        </authorList>
    </citation>
    <scope>NUCLEOTIDE SEQUENCE [LARGE SCALE GENOMIC DNA]</scope>
    <source>
        <strain evidence="2 3">KV22</strain>
    </source>
</reference>
<evidence type="ECO:0008006" key="4">
    <source>
        <dbReference type="Google" id="ProtNLM"/>
    </source>
</evidence>
<evidence type="ECO:0000313" key="2">
    <source>
        <dbReference type="EMBL" id="MEL3952507.1"/>
    </source>
</evidence>
<feature type="transmembrane region" description="Helical" evidence="1">
    <location>
        <begin position="47"/>
        <end position="65"/>
    </location>
</feature>
<evidence type="ECO:0000256" key="1">
    <source>
        <dbReference type="SAM" id="Phobius"/>
    </source>
</evidence>
<dbReference type="RefSeq" id="WP_341986563.1">
    <property type="nucleotide sequence ID" value="NZ_JBBYHY010000001.1"/>
</dbReference>
<proteinExistence type="predicted"/>
<feature type="transmembrane region" description="Helical" evidence="1">
    <location>
        <begin position="95"/>
        <end position="113"/>
    </location>
</feature>
<keyword evidence="3" id="KW-1185">Reference proteome</keyword>
<sequence length="124" mass="13187">MKVTEGFDRRHARHYYLVLVLLAFASGLMLVAGFVEHSPSGLPNEVRIGLAALSLLSCTASYLAIKRIQYPFLLVGMSSIAFAASLWGFGAPMALVLLLAIPAALLALASLILHGKADGIDHPD</sequence>
<protein>
    <recommendedName>
        <fullName evidence="4">Transmembrane protein</fullName>
    </recommendedName>
</protein>
<gene>
    <name evidence="2" type="ORF">AAE039_02870</name>
</gene>
<comment type="caution">
    <text evidence="2">The sequence shown here is derived from an EMBL/GenBank/DDBJ whole genome shotgun (WGS) entry which is preliminary data.</text>
</comment>
<organism evidence="2 3">
    <name type="scientific">Stenotrophomonas bentonitica</name>
    <dbReference type="NCBI Taxonomy" id="1450134"/>
    <lineage>
        <taxon>Bacteria</taxon>
        <taxon>Pseudomonadati</taxon>
        <taxon>Pseudomonadota</taxon>
        <taxon>Gammaproteobacteria</taxon>
        <taxon>Lysobacterales</taxon>
        <taxon>Lysobacteraceae</taxon>
        <taxon>Stenotrophomonas</taxon>
    </lineage>
</organism>
<keyword evidence="1" id="KW-0472">Membrane</keyword>
<feature type="transmembrane region" description="Helical" evidence="1">
    <location>
        <begin position="15"/>
        <end position="35"/>
    </location>
</feature>